<name>A0A2K8SIB7_9NOSO</name>
<proteinExistence type="predicted"/>
<dbReference type="EMBL" id="CP024785">
    <property type="protein sequence ID" value="AUB35189.1"/>
    <property type="molecule type" value="Genomic_DNA"/>
</dbReference>
<dbReference type="KEGG" id="nfl:COO91_01057"/>
<keyword evidence="3" id="KW-1185">Reference proteome</keyword>
<gene>
    <name evidence="2" type="ORF">COO91_01057</name>
</gene>
<evidence type="ECO:0000313" key="3">
    <source>
        <dbReference type="Proteomes" id="UP000232003"/>
    </source>
</evidence>
<dbReference type="Proteomes" id="UP000232003">
    <property type="component" value="Chromosome"/>
</dbReference>
<feature type="region of interest" description="Disordered" evidence="1">
    <location>
        <begin position="1"/>
        <end position="37"/>
    </location>
</feature>
<protein>
    <submittedName>
        <fullName evidence="2">Uncharacterized protein</fullName>
    </submittedName>
</protein>
<evidence type="ECO:0000313" key="2">
    <source>
        <dbReference type="EMBL" id="AUB35189.1"/>
    </source>
</evidence>
<evidence type="ECO:0000256" key="1">
    <source>
        <dbReference type="SAM" id="MobiDB-lite"/>
    </source>
</evidence>
<accession>A0A2K8SIB7</accession>
<sequence length="37" mass="4195">MYKIDPPKFSDKLDDFEKSLPPNLSGGWGDQKAVEQL</sequence>
<reference evidence="2 3" key="1">
    <citation type="submission" date="2017-11" db="EMBL/GenBank/DDBJ databases">
        <title>Complete genome of a free-living desiccation-tolerant cyanobacterium and its photosynthetic adaptation to extreme terrestrial habitat.</title>
        <authorList>
            <person name="Shang J."/>
        </authorList>
    </citation>
    <scope>NUCLEOTIDE SEQUENCE [LARGE SCALE GENOMIC DNA]</scope>
    <source>
        <strain evidence="2 3">CCNUN1</strain>
    </source>
</reference>
<organism evidence="2 3">
    <name type="scientific">Nostoc flagelliforme CCNUN1</name>
    <dbReference type="NCBI Taxonomy" id="2038116"/>
    <lineage>
        <taxon>Bacteria</taxon>
        <taxon>Bacillati</taxon>
        <taxon>Cyanobacteriota</taxon>
        <taxon>Cyanophyceae</taxon>
        <taxon>Nostocales</taxon>
        <taxon>Nostocaceae</taxon>
        <taxon>Nostoc</taxon>
    </lineage>
</organism>
<dbReference type="AlphaFoldDB" id="A0A2K8SIB7"/>
<feature type="compositionally biased region" description="Basic and acidic residues" evidence="1">
    <location>
        <begin position="1"/>
        <end position="18"/>
    </location>
</feature>